<accession>A0A3E2XP20</accession>
<keyword evidence="2" id="KW-1185">Reference proteome</keyword>
<dbReference type="EMBL" id="QVFD01000002">
    <property type="protein sequence ID" value="RGC50263.1"/>
    <property type="molecule type" value="Genomic_DNA"/>
</dbReference>
<gene>
    <name evidence="1" type="ORF">DW747_02510</name>
</gene>
<protein>
    <submittedName>
        <fullName evidence="1">Uncharacterized protein</fullName>
    </submittedName>
</protein>
<organism evidence="1 2">
    <name type="scientific">Coprococcus catus</name>
    <dbReference type="NCBI Taxonomy" id="116085"/>
    <lineage>
        <taxon>Bacteria</taxon>
        <taxon>Bacillati</taxon>
        <taxon>Bacillota</taxon>
        <taxon>Clostridia</taxon>
        <taxon>Lachnospirales</taxon>
        <taxon>Lachnospiraceae</taxon>
        <taxon>Coprococcus</taxon>
    </lineage>
</organism>
<proteinExistence type="predicted"/>
<dbReference type="RefSeq" id="WP_117538853.1">
    <property type="nucleotide sequence ID" value="NZ_QVFD01000002.1"/>
</dbReference>
<dbReference type="Proteomes" id="UP000261231">
    <property type="component" value="Unassembled WGS sequence"/>
</dbReference>
<comment type="caution">
    <text evidence="1">The sequence shown here is derived from an EMBL/GenBank/DDBJ whole genome shotgun (WGS) entry which is preliminary data.</text>
</comment>
<evidence type="ECO:0000313" key="2">
    <source>
        <dbReference type="Proteomes" id="UP000261231"/>
    </source>
</evidence>
<name>A0A3E2XP20_9FIRM</name>
<reference evidence="1 2" key="1">
    <citation type="submission" date="2018-08" db="EMBL/GenBank/DDBJ databases">
        <title>A genome reference for cultivated species of the human gut microbiota.</title>
        <authorList>
            <person name="Zou Y."/>
            <person name="Xue W."/>
            <person name="Luo G."/>
        </authorList>
    </citation>
    <scope>NUCLEOTIDE SEQUENCE [LARGE SCALE GENOMIC DNA]</scope>
    <source>
        <strain evidence="1 2">AM28-39</strain>
    </source>
</reference>
<sequence length="99" mass="11451">MSFNIIKNTLETQENGVLIIENDVYRIKMGYIGNYREDLKNHKLNTDFLTVNSKIKQAHSVYMPTFILMHDEVMFKIIDTGAGIFDEKSMDNMIADLDS</sequence>
<evidence type="ECO:0000313" key="1">
    <source>
        <dbReference type="EMBL" id="RGC50263.1"/>
    </source>
</evidence>
<dbReference type="AlphaFoldDB" id="A0A3E2XP20"/>